<organism evidence="1 2">
    <name type="scientific">Catharanthus roseus</name>
    <name type="common">Madagascar periwinkle</name>
    <name type="synonym">Vinca rosea</name>
    <dbReference type="NCBI Taxonomy" id="4058"/>
    <lineage>
        <taxon>Eukaryota</taxon>
        <taxon>Viridiplantae</taxon>
        <taxon>Streptophyta</taxon>
        <taxon>Embryophyta</taxon>
        <taxon>Tracheophyta</taxon>
        <taxon>Spermatophyta</taxon>
        <taxon>Magnoliopsida</taxon>
        <taxon>eudicotyledons</taxon>
        <taxon>Gunneridae</taxon>
        <taxon>Pentapetalae</taxon>
        <taxon>asterids</taxon>
        <taxon>lamiids</taxon>
        <taxon>Gentianales</taxon>
        <taxon>Apocynaceae</taxon>
        <taxon>Rauvolfioideae</taxon>
        <taxon>Vinceae</taxon>
        <taxon>Catharanthinae</taxon>
        <taxon>Catharanthus</taxon>
    </lineage>
</organism>
<accession>A0ACC0CC89</accession>
<gene>
    <name evidence="1" type="ORF">M9H77_03606</name>
</gene>
<dbReference type="EMBL" id="CM044701">
    <property type="protein sequence ID" value="KAI5682378.1"/>
    <property type="molecule type" value="Genomic_DNA"/>
</dbReference>
<protein>
    <submittedName>
        <fullName evidence="1">Uncharacterized protein</fullName>
    </submittedName>
</protein>
<reference evidence="2" key="1">
    <citation type="journal article" date="2023" name="Nat. Plants">
        <title>Single-cell RNA sequencing provides a high-resolution roadmap for understanding the multicellular compartmentation of specialized metabolism.</title>
        <authorList>
            <person name="Sun S."/>
            <person name="Shen X."/>
            <person name="Li Y."/>
            <person name="Li Y."/>
            <person name="Wang S."/>
            <person name="Li R."/>
            <person name="Zhang H."/>
            <person name="Shen G."/>
            <person name="Guo B."/>
            <person name="Wei J."/>
            <person name="Xu J."/>
            <person name="St-Pierre B."/>
            <person name="Chen S."/>
            <person name="Sun C."/>
        </authorList>
    </citation>
    <scope>NUCLEOTIDE SEQUENCE [LARGE SCALE GENOMIC DNA]</scope>
</reference>
<evidence type="ECO:0000313" key="1">
    <source>
        <dbReference type="EMBL" id="KAI5682378.1"/>
    </source>
</evidence>
<name>A0ACC0CC89_CATRO</name>
<comment type="caution">
    <text evidence="1">The sequence shown here is derived from an EMBL/GenBank/DDBJ whole genome shotgun (WGS) entry which is preliminary data.</text>
</comment>
<keyword evidence="2" id="KW-1185">Reference proteome</keyword>
<proteinExistence type="predicted"/>
<evidence type="ECO:0000313" key="2">
    <source>
        <dbReference type="Proteomes" id="UP001060085"/>
    </source>
</evidence>
<sequence>MRCVDYNQPQPLVNYNFSNFSRVAVKSTILQSWLPLQHQALSKSSSRVSMTKNSRYTRVAKQSMTIQHMIEDRLTSSSPIVIPNVSGNILAKIVEYYKHAVIKPPSGLVNDNEETLFGLLVATDYLAKKELLFLACEDVLDLIKRRDLEHIYKLFNIMLEFSLEREKKI</sequence>
<dbReference type="Proteomes" id="UP001060085">
    <property type="component" value="Linkage Group LG01"/>
</dbReference>